<evidence type="ECO:0000313" key="1">
    <source>
        <dbReference type="EMBL" id="SVC20526.1"/>
    </source>
</evidence>
<dbReference type="AlphaFoldDB" id="A0A382K961"/>
<feature type="non-terminal residue" evidence="1">
    <location>
        <position position="228"/>
    </location>
</feature>
<feature type="non-terminal residue" evidence="1">
    <location>
        <position position="1"/>
    </location>
</feature>
<name>A0A382K961_9ZZZZ</name>
<proteinExistence type="predicted"/>
<gene>
    <name evidence="1" type="ORF">METZ01_LOCUS273380</name>
</gene>
<organism evidence="1">
    <name type="scientific">marine metagenome</name>
    <dbReference type="NCBI Taxonomy" id="408172"/>
    <lineage>
        <taxon>unclassified sequences</taxon>
        <taxon>metagenomes</taxon>
        <taxon>ecological metagenomes</taxon>
    </lineage>
</organism>
<dbReference type="EMBL" id="UINC01078966">
    <property type="protein sequence ID" value="SVC20526.1"/>
    <property type="molecule type" value="Genomic_DNA"/>
</dbReference>
<reference evidence="1" key="1">
    <citation type="submission" date="2018-05" db="EMBL/GenBank/DDBJ databases">
        <authorList>
            <person name="Lanie J.A."/>
            <person name="Ng W.-L."/>
            <person name="Kazmierczak K.M."/>
            <person name="Andrzejewski T.M."/>
            <person name="Davidsen T.M."/>
            <person name="Wayne K.J."/>
            <person name="Tettelin H."/>
            <person name="Glass J.I."/>
            <person name="Rusch D."/>
            <person name="Podicherti R."/>
            <person name="Tsui H.-C.T."/>
            <person name="Winkler M.E."/>
        </authorList>
    </citation>
    <scope>NUCLEOTIDE SEQUENCE</scope>
</reference>
<sequence length="228" mass="23970">YRRGGSCFEGRCIYPGSGYRDQVYRIEFHGAPSVPHPRFLAFVSLHGSGIHGAGGGKPSSGCPLHQPRTTGAVGGVDRQHLRLLSDIQRHVLGGLGEAFPSEVPAIGGGVRRGRCGLWHIDQRVFAHGVDCRRHRGDGGGGTTSVGEAGVGRLLWPGASGGYTWLYHVGADRRAGGRPGVGRVPVRRDQLLSAGVIGVHRFGSFSRCTSLVRHSAETVGADSGASHGL</sequence>
<protein>
    <submittedName>
        <fullName evidence="1">Uncharacterized protein</fullName>
    </submittedName>
</protein>
<accession>A0A382K961</accession>